<evidence type="ECO:0000313" key="5">
    <source>
        <dbReference type="Proteomes" id="UP000479526"/>
    </source>
</evidence>
<proteinExistence type="predicted"/>
<evidence type="ECO:0000256" key="1">
    <source>
        <dbReference type="SAM" id="MobiDB-lite"/>
    </source>
</evidence>
<feature type="chain" id="PRO_5028993674" evidence="3">
    <location>
        <begin position="24"/>
        <end position="97"/>
    </location>
</feature>
<evidence type="ECO:0000256" key="3">
    <source>
        <dbReference type="SAM" id="SignalP"/>
    </source>
</evidence>
<sequence length="97" mass="9242">MRFTLAAIGLVAGTLTFAAPAAAAPSPAPSEAAPAPVPSARQRAATPAPVPDRGSRPVPDGAPQTGGGVPAALPLGGVLLVAGAATGFVALRRRSAA</sequence>
<dbReference type="Proteomes" id="UP000479526">
    <property type="component" value="Unassembled WGS sequence"/>
</dbReference>
<keyword evidence="2" id="KW-0812">Transmembrane</keyword>
<feature type="signal peptide" evidence="3">
    <location>
        <begin position="1"/>
        <end position="23"/>
    </location>
</feature>
<accession>A0A7C9NZP5</accession>
<dbReference type="NCBIfam" id="TIGR01167">
    <property type="entry name" value="LPXTG_anchor"/>
    <property type="match status" value="1"/>
</dbReference>
<feature type="transmembrane region" description="Helical" evidence="2">
    <location>
        <begin position="71"/>
        <end position="91"/>
    </location>
</feature>
<dbReference type="AlphaFoldDB" id="A0A7C9NZP5"/>
<evidence type="ECO:0000313" key="4">
    <source>
        <dbReference type="EMBL" id="NAS22017.1"/>
    </source>
</evidence>
<feature type="compositionally biased region" description="Low complexity" evidence="1">
    <location>
        <begin position="22"/>
        <end position="40"/>
    </location>
</feature>
<feature type="region of interest" description="Disordered" evidence="1">
    <location>
        <begin position="22"/>
        <end position="69"/>
    </location>
</feature>
<reference evidence="4 5" key="1">
    <citation type="submission" date="2020-01" db="EMBL/GenBank/DDBJ databases">
        <title>Herbidospora sp. NEAU-GS84 nov., a novel actinomycete isolated from soil.</title>
        <authorList>
            <person name="Han L."/>
        </authorList>
    </citation>
    <scope>NUCLEOTIDE SEQUENCE [LARGE SCALE GENOMIC DNA]</scope>
    <source>
        <strain evidence="4 5">NEAU-GS84</strain>
    </source>
</reference>
<dbReference type="EMBL" id="WXEW01000003">
    <property type="protein sequence ID" value="NAS22017.1"/>
    <property type="molecule type" value="Genomic_DNA"/>
</dbReference>
<keyword evidence="2" id="KW-0472">Membrane</keyword>
<gene>
    <name evidence="4" type="ORF">GT755_10005</name>
</gene>
<comment type="caution">
    <text evidence="4">The sequence shown here is derived from an EMBL/GenBank/DDBJ whole genome shotgun (WGS) entry which is preliminary data.</text>
</comment>
<keyword evidence="2" id="KW-1133">Transmembrane helix</keyword>
<keyword evidence="3" id="KW-0732">Signal</keyword>
<dbReference type="RefSeq" id="WP_202609870.1">
    <property type="nucleotide sequence ID" value="NZ_WXEW01000003.1"/>
</dbReference>
<keyword evidence="5" id="KW-1185">Reference proteome</keyword>
<evidence type="ECO:0000256" key="2">
    <source>
        <dbReference type="SAM" id="Phobius"/>
    </source>
</evidence>
<protein>
    <submittedName>
        <fullName evidence="4">LPXTG cell wall anchor domain-containing protein</fullName>
    </submittedName>
</protein>
<name>A0A7C9NZP5_9ACTN</name>
<organism evidence="4 5">
    <name type="scientific">Herbidospora solisilvae</name>
    <dbReference type="NCBI Taxonomy" id="2696284"/>
    <lineage>
        <taxon>Bacteria</taxon>
        <taxon>Bacillati</taxon>
        <taxon>Actinomycetota</taxon>
        <taxon>Actinomycetes</taxon>
        <taxon>Streptosporangiales</taxon>
        <taxon>Streptosporangiaceae</taxon>
        <taxon>Herbidospora</taxon>
    </lineage>
</organism>